<protein>
    <submittedName>
        <fullName evidence="1">Uncharacterized protein</fullName>
    </submittedName>
</protein>
<dbReference type="eggNOG" id="ENOG5032S9X">
    <property type="taxonomic scope" value="Bacteria"/>
</dbReference>
<dbReference type="PATRIC" id="fig|1117108.3.peg.725"/>
<dbReference type="Proteomes" id="UP000015344">
    <property type="component" value="Unassembled WGS sequence"/>
</dbReference>
<dbReference type="Pfam" id="PF18977">
    <property type="entry name" value="DUF5713"/>
    <property type="match status" value="1"/>
</dbReference>
<dbReference type="AlphaFoldDB" id="S9SSD4"/>
<sequence>MLKRFVWKKNDIHSIQLKEDLYIIAQLLDNPYVAFFNITSESNHFNEKPLDLNTFKPFGVCMVLKGFFKQCSVGKVKNVQPNLNIPIPEIFISSDRGQWGNRSEFSDDELIYNLVRIDPAVGDKGLMGNEIIQYNIDRKDPNILNSYEIVGYNTGYEFVRRLILSIENGRWIDPLKEQRLLGLDNYPLQTVEEMWQAGVPKYGVEDKDETRQKENGVTKINYLIEMYNDPFYPEFLVDKVKKCILCVVQFIEKRNHDVNKIQSKLDEMTIAINDLADEFEQNSSEIETVARESIAATVESVLQYYKINIDVEDALRERDW</sequence>
<accession>S9SSD4</accession>
<comment type="caution">
    <text evidence="1">The sequence shown here is derived from an EMBL/GenBank/DDBJ whole genome shotgun (WGS) entry which is preliminary data.</text>
</comment>
<dbReference type="EMBL" id="ATMT01000012">
    <property type="protein sequence ID" value="EPY08607.1"/>
    <property type="molecule type" value="Genomic_DNA"/>
</dbReference>
<evidence type="ECO:0000313" key="2">
    <source>
        <dbReference type="Proteomes" id="UP000015344"/>
    </source>
</evidence>
<evidence type="ECO:0000313" key="1">
    <source>
        <dbReference type="EMBL" id="EPY08607.1"/>
    </source>
</evidence>
<name>S9SSD4_PAEAL</name>
<organism evidence="1 2">
    <name type="scientific">Paenibacillus alvei TS-15</name>
    <dbReference type="NCBI Taxonomy" id="1117108"/>
    <lineage>
        <taxon>Bacteria</taxon>
        <taxon>Bacillati</taxon>
        <taxon>Bacillota</taxon>
        <taxon>Bacilli</taxon>
        <taxon>Bacillales</taxon>
        <taxon>Paenibacillaceae</taxon>
        <taxon>Paenibacillus</taxon>
    </lineage>
</organism>
<proteinExistence type="predicted"/>
<dbReference type="InterPro" id="IPR043767">
    <property type="entry name" value="DUF5713"/>
</dbReference>
<gene>
    <name evidence="1" type="ORF">PAALTS15_03497</name>
</gene>
<reference evidence="1 2" key="1">
    <citation type="submission" date="2013-05" db="EMBL/GenBank/DDBJ databases">
        <authorList>
            <person name="Strain E.A."/>
            <person name="Brown E."/>
            <person name="Allard M.W."/>
            <person name="Luo Y.L."/>
        </authorList>
    </citation>
    <scope>NUCLEOTIDE SEQUENCE [LARGE SCALE GENOMIC DNA]</scope>
    <source>
        <strain evidence="1 2">TS-15</strain>
    </source>
</reference>